<keyword evidence="3 8" id="KW-0813">Transport</keyword>
<dbReference type="SUPFAM" id="SSF103473">
    <property type="entry name" value="MFS general substrate transporter"/>
    <property type="match status" value="1"/>
</dbReference>
<dbReference type="PROSITE" id="PS50850">
    <property type="entry name" value="MFS"/>
    <property type="match status" value="1"/>
</dbReference>
<feature type="transmembrane region" description="Helical" evidence="10">
    <location>
        <begin position="206"/>
        <end position="228"/>
    </location>
</feature>
<dbReference type="InterPro" id="IPR003663">
    <property type="entry name" value="Sugar/inositol_transpt"/>
</dbReference>
<keyword evidence="12" id="KW-0762">Sugar transport</keyword>
<reference evidence="12" key="1">
    <citation type="submission" date="2020-05" db="EMBL/GenBank/DDBJ databases">
        <title>Mycena genomes resolve the evolution of fungal bioluminescence.</title>
        <authorList>
            <person name="Tsai I.J."/>
        </authorList>
    </citation>
    <scope>NUCLEOTIDE SEQUENCE</scope>
    <source>
        <strain evidence="12">110903Hualien_Pintung</strain>
    </source>
</reference>
<feature type="transmembrane region" description="Helical" evidence="10">
    <location>
        <begin position="92"/>
        <end position="112"/>
    </location>
</feature>
<keyword evidence="4 10" id="KW-0812">Transmembrane</keyword>
<evidence type="ECO:0000256" key="2">
    <source>
        <dbReference type="ARBA" id="ARBA00010992"/>
    </source>
</evidence>
<dbReference type="PROSITE" id="PS00216">
    <property type="entry name" value="SUGAR_TRANSPORT_1"/>
    <property type="match status" value="1"/>
</dbReference>
<evidence type="ECO:0000256" key="9">
    <source>
        <dbReference type="SAM" id="MobiDB-lite"/>
    </source>
</evidence>
<feature type="region of interest" description="Disordered" evidence="9">
    <location>
        <begin position="520"/>
        <end position="550"/>
    </location>
</feature>
<comment type="catalytic activity">
    <reaction evidence="7">
        <text>myo-inositol(out) + H(+)(out) = myo-inositol(in) + H(+)(in)</text>
        <dbReference type="Rhea" id="RHEA:60364"/>
        <dbReference type="ChEBI" id="CHEBI:15378"/>
        <dbReference type="ChEBI" id="CHEBI:17268"/>
    </reaction>
</comment>
<dbReference type="Proteomes" id="UP000613580">
    <property type="component" value="Unassembled WGS sequence"/>
</dbReference>
<dbReference type="Pfam" id="PF00083">
    <property type="entry name" value="Sugar_tr"/>
    <property type="match status" value="1"/>
</dbReference>
<dbReference type="OrthoDB" id="2544694at2759"/>
<keyword evidence="5 10" id="KW-1133">Transmembrane helix</keyword>
<dbReference type="InterPro" id="IPR050360">
    <property type="entry name" value="MFS_Sugar_Transporters"/>
</dbReference>
<feature type="transmembrane region" description="Helical" evidence="10">
    <location>
        <begin position="459"/>
        <end position="478"/>
    </location>
</feature>
<evidence type="ECO:0000313" key="13">
    <source>
        <dbReference type="Proteomes" id="UP000613580"/>
    </source>
</evidence>
<feature type="transmembrane region" description="Helical" evidence="10">
    <location>
        <begin position="144"/>
        <end position="163"/>
    </location>
</feature>
<dbReference type="GO" id="GO:0005351">
    <property type="term" value="F:carbohydrate:proton symporter activity"/>
    <property type="evidence" value="ECO:0007669"/>
    <property type="project" value="TreeGrafter"/>
</dbReference>
<accession>A0A8H6WA45</accession>
<evidence type="ECO:0000256" key="5">
    <source>
        <dbReference type="ARBA" id="ARBA00022989"/>
    </source>
</evidence>
<dbReference type="PANTHER" id="PTHR48022">
    <property type="entry name" value="PLASTIDIC GLUCOSE TRANSPORTER 4"/>
    <property type="match status" value="1"/>
</dbReference>
<sequence length="550" mass="59697">MHSGSQDCPSYIPDSLLPTTMQPYFGLRGQSLNAALVWAVIMPAYLLFGYYNGVAGGLLDLPEWVKLFPEIATIGVTGAQKTHNSHIQGTVVALYTLGALFGALSCFVIGDILGRRRTIMLGAAVSAVGSILQCSAFSFPQLIVGRIICGLGFGAISATAPNWQTECSRAGHRGFVVMLEGLFISGGLVIQAFLNFGLSFAKGGVTWRFSLALPVLFNLIVFFSVPCWPESPRWLVKQNRIDEAKHVLAALDDVSIDDPHIADEIRAIEISLEETGQGSFRDIFSNGPSRFANRAFIAAATQCFQQMSGINVLGYYQTTLFQTYLGLDGTTSRILTATVFSWQTLCAPIGAFTIENVGRRKLMITGAAGMGLCMCLVGALTSHPENKAAVHGAIAFIYLFSTFFVSGFLGLAFLYSSEIAPLSVRTQITALSTTSTWLFNFTVVEATPTGVAQIGFKYFIIYAIINWFLILPTVYFFFPETQGLHLESVDRIFLESNSIFDPVRVARRLRAAAKTDDKGSIMLEGEGDAAVGSPDVQAEKKSDSMEEQPK</sequence>
<dbReference type="InterPro" id="IPR020846">
    <property type="entry name" value="MFS_dom"/>
</dbReference>
<evidence type="ECO:0000256" key="3">
    <source>
        <dbReference type="ARBA" id="ARBA00022448"/>
    </source>
</evidence>
<feature type="transmembrane region" description="Helical" evidence="10">
    <location>
        <begin position="362"/>
        <end position="381"/>
    </location>
</feature>
<feature type="transmembrane region" description="Helical" evidence="10">
    <location>
        <begin position="31"/>
        <end position="51"/>
    </location>
</feature>
<dbReference type="InterPro" id="IPR005828">
    <property type="entry name" value="MFS_sugar_transport-like"/>
</dbReference>
<comment type="subcellular location">
    <subcellularLocation>
        <location evidence="1">Membrane</location>
        <topology evidence="1">Multi-pass membrane protein</topology>
    </subcellularLocation>
</comment>
<evidence type="ECO:0000256" key="1">
    <source>
        <dbReference type="ARBA" id="ARBA00004141"/>
    </source>
</evidence>
<dbReference type="Gene3D" id="1.20.1250.20">
    <property type="entry name" value="MFS general substrate transporter like domains"/>
    <property type="match status" value="1"/>
</dbReference>
<feature type="compositionally biased region" description="Basic and acidic residues" evidence="9">
    <location>
        <begin position="537"/>
        <end position="550"/>
    </location>
</feature>
<dbReference type="EMBL" id="JACAZE010000007">
    <property type="protein sequence ID" value="KAF7310412.1"/>
    <property type="molecule type" value="Genomic_DNA"/>
</dbReference>
<keyword evidence="6 10" id="KW-0472">Membrane</keyword>
<dbReference type="InterPro" id="IPR005829">
    <property type="entry name" value="Sugar_transporter_CS"/>
</dbReference>
<evidence type="ECO:0000256" key="7">
    <source>
        <dbReference type="ARBA" id="ARBA00049119"/>
    </source>
</evidence>
<dbReference type="NCBIfam" id="TIGR00879">
    <property type="entry name" value="SP"/>
    <property type="match status" value="1"/>
</dbReference>
<evidence type="ECO:0000256" key="6">
    <source>
        <dbReference type="ARBA" id="ARBA00023136"/>
    </source>
</evidence>
<evidence type="ECO:0000259" key="11">
    <source>
        <dbReference type="PROSITE" id="PS50850"/>
    </source>
</evidence>
<protein>
    <submittedName>
        <fullName evidence="12">MFS sugar transporter</fullName>
    </submittedName>
</protein>
<dbReference type="GO" id="GO:0016020">
    <property type="term" value="C:membrane"/>
    <property type="evidence" value="ECO:0007669"/>
    <property type="project" value="UniProtKB-SubCell"/>
</dbReference>
<gene>
    <name evidence="12" type="ORF">HMN09_00583200</name>
</gene>
<keyword evidence="13" id="KW-1185">Reference proteome</keyword>
<dbReference type="InterPro" id="IPR036259">
    <property type="entry name" value="MFS_trans_sf"/>
</dbReference>
<dbReference type="PANTHER" id="PTHR48022:SF45">
    <property type="entry name" value="MAJOR FACILITATOR SUPERFAMILY (MFS) PROFILE DOMAIN-CONTAINING PROTEIN-RELATED"/>
    <property type="match status" value="1"/>
</dbReference>
<evidence type="ECO:0000256" key="10">
    <source>
        <dbReference type="SAM" id="Phobius"/>
    </source>
</evidence>
<evidence type="ECO:0000313" key="12">
    <source>
        <dbReference type="EMBL" id="KAF7310412.1"/>
    </source>
</evidence>
<dbReference type="PRINTS" id="PR00171">
    <property type="entry name" value="SUGRTRNSPORT"/>
</dbReference>
<dbReference type="AlphaFoldDB" id="A0A8H6WA45"/>
<comment type="caution">
    <text evidence="12">The sequence shown here is derived from an EMBL/GenBank/DDBJ whole genome shotgun (WGS) entry which is preliminary data.</text>
</comment>
<feature type="transmembrane region" description="Helical" evidence="10">
    <location>
        <begin position="393"/>
        <end position="416"/>
    </location>
</feature>
<organism evidence="12 13">
    <name type="scientific">Mycena chlorophos</name>
    <name type="common">Agaric fungus</name>
    <name type="synonym">Agaricus chlorophos</name>
    <dbReference type="NCBI Taxonomy" id="658473"/>
    <lineage>
        <taxon>Eukaryota</taxon>
        <taxon>Fungi</taxon>
        <taxon>Dikarya</taxon>
        <taxon>Basidiomycota</taxon>
        <taxon>Agaricomycotina</taxon>
        <taxon>Agaricomycetes</taxon>
        <taxon>Agaricomycetidae</taxon>
        <taxon>Agaricales</taxon>
        <taxon>Marasmiineae</taxon>
        <taxon>Mycenaceae</taxon>
        <taxon>Mycena</taxon>
    </lineage>
</organism>
<comment type="similarity">
    <text evidence="2 8">Belongs to the major facilitator superfamily. Sugar transporter (TC 2.A.1.1) family.</text>
</comment>
<evidence type="ECO:0000256" key="4">
    <source>
        <dbReference type="ARBA" id="ARBA00022692"/>
    </source>
</evidence>
<proteinExistence type="inferred from homology"/>
<name>A0A8H6WA45_MYCCL</name>
<feature type="transmembrane region" description="Helical" evidence="10">
    <location>
        <begin position="175"/>
        <end position="194"/>
    </location>
</feature>
<feature type="domain" description="Major facilitator superfamily (MFS) profile" evidence="11">
    <location>
        <begin position="37"/>
        <end position="482"/>
    </location>
</feature>
<evidence type="ECO:0000256" key="8">
    <source>
        <dbReference type="RuleBase" id="RU003346"/>
    </source>
</evidence>